<dbReference type="EMBL" id="AVBC01000033">
    <property type="protein sequence ID" value="ERL51184.1"/>
    <property type="molecule type" value="Genomic_DNA"/>
</dbReference>
<proteinExistence type="predicted"/>
<comment type="caution">
    <text evidence="4">The sequence shown here is derived from an EMBL/GenBank/DDBJ whole genome shotgun (WGS) entry which is preliminary data.</text>
</comment>
<evidence type="ECO:0000259" key="3">
    <source>
        <dbReference type="Pfam" id="PF13449"/>
    </source>
</evidence>
<reference evidence="4 5" key="1">
    <citation type="submission" date="2013-08" db="EMBL/GenBank/DDBJ databases">
        <title>draft genome of Halomonas huanghegensis, strain BJGMM-B45T.</title>
        <authorList>
            <person name="Miao C."/>
            <person name="Wan Y."/>
            <person name="Jin W."/>
        </authorList>
    </citation>
    <scope>NUCLEOTIDE SEQUENCE [LARGE SCALE GENOMIC DNA]</scope>
    <source>
        <strain evidence="4 5">BJGMM-B45</strain>
    </source>
</reference>
<evidence type="ECO:0000313" key="4">
    <source>
        <dbReference type="EMBL" id="ERL51184.1"/>
    </source>
</evidence>
<keyword evidence="2" id="KW-0732">Signal</keyword>
<name>W1N6N9_9GAMM</name>
<evidence type="ECO:0000313" key="5">
    <source>
        <dbReference type="Proteomes" id="UP000019113"/>
    </source>
</evidence>
<dbReference type="AlphaFoldDB" id="W1N6N9"/>
<gene>
    <name evidence="4" type="ORF">BJB45_14885</name>
</gene>
<dbReference type="STRING" id="1178482.AR456_01195"/>
<dbReference type="PATRIC" id="fig|1178482.3.peg.2147"/>
<accession>W1N6N9</accession>
<dbReference type="Pfam" id="PF13449">
    <property type="entry name" value="Phytase-like"/>
    <property type="match status" value="1"/>
</dbReference>
<feature type="domain" description="Phytase-like" evidence="3">
    <location>
        <begin position="66"/>
        <end position="320"/>
    </location>
</feature>
<feature type="signal peptide" evidence="2">
    <location>
        <begin position="1"/>
        <end position="21"/>
    </location>
</feature>
<dbReference type="RefSeq" id="WP_021819101.1">
    <property type="nucleotide sequence ID" value="NZ_AVBC01000033.1"/>
</dbReference>
<organism evidence="4 5">
    <name type="scientific">Halomonas huangheensis</name>
    <dbReference type="NCBI Taxonomy" id="1178482"/>
    <lineage>
        <taxon>Bacteria</taxon>
        <taxon>Pseudomonadati</taxon>
        <taxon>Pseudomonadota</taxon>
        <taxon>Gammaproteobacteria</taxon>
        <taxon>Oceanospirillales</taxon>
        <taxon>Halomonadaceae</taxon>
        <taxon>Halomonas</taxon>
    </lineage>
</organism>
<dbReference type="KEGG" id="hhu:AR456_01195"/>
<evidence type="ECO:0000256" key="1">
    <source>
        <dbReference type="SAM" id="MobiDB-lite"/>
    </source>
</evidence>
<keyword evidence="5" id="KW-1185">Reference proteome</keyword>
<evidence type="ECO:0000256" key="2">
    <source>
        <dbReference type="SAM" id="SignalP"/>
    </source>
</evidence>
<dbReference type="InterPro" id="IPR027372">
    <property type="entry name" value="Phytase-like_dom"/>
</dbReference>
<feature type="chain" id="PRO_5009977396" description="Phytase-like domain-containing protein" evidence="2">
    <location>
        <begin position="22"/>
        <end position="336"/>
    </location>
</feature>
<dbReference type="Proteomes" id="UP000019113">
    <property type="component" value="Unassembled WGS sequence"/>
</dbReference>
<dbReference type="eggNOG" id="COG4246">
    <property type="taxonomic scope" value="Bacteria"/>
</dbReference>
<sequence>MLKPLHTLALAGLLWSLPGCAHNVQLASLAGANAIDGKTPTIPGLELCGTLKLPSQWPADSLASGQPLGGLSALAWDDDEQSLWLISDRGRLHQTRPLFDDGQLIDLAVISSHTLKDSSGQPLTGGDGDAEAVVLDNAEDGERGNTALLIAFERDHRLQSFTTEGYPNGDALHPSEAQRAGQTGSGNNRGMEAMTQLPDLGVLIGLESPPPGSDAKVTRLFSLDGRHQWGYPLADATGSSLTDMAPWPDTPDTLLTLERAYAPPHPLVITLKRTQLLAPPDVNTTTVASLSSADGWRLDNMEGLAALPDGSFLMLSDNNFSRLQRSLLACLRPETQ</sequence>
<protein>
    <recommendedName>
        <fullName evidence="3">Phytase-like domain-containing protein</fullName>
    </recommendedName>
</protein>
<feature type="region of interest" description="Disordered" evidence="1">
    <location>
        <begin position="166"/>
        <end position="185"/>
    </location>
</feature>